<evidence type="ECO:0000313" key="2">
    <source>
        <dbReference type="Proteomes" id="UP001177021"/>
    </source>
</evidence>
<keyword evidence="2" id="KW-1185">Reference proteome</keyword>
<organism evidence="1 2">
    <name type="scientific">Trifolium pratense</name>
    <name type="common">Red clover</name>
    <dbReference type="NCBI Taxonomy" id="57577"/>
    <lineage>
        <taxon>Eukaryota</taxon>
        <taxon>Viridiplantae</taxon>
        <taxon>Streptophyta</taxon>
        <taxon>Embryophyta</taxon>
        <taxon>Tracheophyta</taxon>
        <taxon>Spermatophyta</taxon>
        <taxon>Magnoliopsida</taxon>
        <taxon>eudicotyledons</taxon>
        <taxon>Gunneridae</taxon>
        <taxon>Pentapetalae</taxon>
        <taxon>rosids</taxon>
        <taxon>fabids</taxon>
        <taxon>Fabales</taxon>
        <taxon>Fabaceae</taxon>
        <taxon>Papilionoideae</taxon>
        <taxon>50 kb inversion clade</taxon>
        <taxon>NPAAA clade</taxon>
        <taxon>Hologalegina</taxon>
        <taxon>IRL clade</taxon>
        <taxon>Trifolieae</taxon>
        <taxon>Trifolium</taxon>
    </lineage>
</organism>
<protein>
    <submittedName>
        <fullName evidence="1">Uncharacterized protein</fullName>
    </submittedName>
</protein>
<dbReference type="Proteomes" id="UP001177021">
    <property type="component" value="Unassembled WGS sequence"/>
</dbReference>
<reference evidence="1" key="1">
    <citation type="submission" date="2023-10" db="EMBL/GenBank/DDBJ databases">
        <authorList>
            <person name="Rodriguez Cubillos JULIANA M."/>
            <person name="De Vega J."/>
        </authorList>
    </citation>
    <scope>NUCLEOTIDE SEQUENCE</scope>
</reference>
<evidence type="ECO:0000313" key="1">
    <source>
        <dbReference type="EMBL" id="CAJ2659225.1"/>
    </source>
</evidence>
<accession>A0ACB0KR85</accession>
<name>A0ACB0KR85_TRIPR</name>
<comment type="caution">
    <text evidence="1">The sequence shown here is derived from an EMBL/GenBank/DDBJ whole genome shotgun (WGS) entry which is preliminary data.</text>
</comment>
<proteinExistence type="predicted"/>
<sequence length="309" mass="34840">MPPIDLSKLNGNEHEKVVNEIVRAAETLGFFQVVNHCVPLELMESVKDSAHKFFNMPPEEKVVYRKSVSPSLKMRYQTSFAPEIENVLEWKDYINMVYSSDEDALQYWPKQCKEVALEYLKLSSKIVKDILKILIGKLGVELDDSKIEGLIGLKMVNMNYYPACPNPDLTVGVGRHSDAGTITVLLQDGIGGLYVKEEKDDGKEEWLEIPPIPGALVINVGDALEILSNGKYKSSEHRVMTTSTQSRVSIPLFTLPIVTERIGPLPGLVKNDELADYREVLWQDYMDNFYGTAHEGKKTLEFAKINFAQ</sequence>
<gene>
    <name evidence="1" type="ORF">MILVUS5_LOCUS25450</name>
</gene>
<dbReference type="EMBL" id="CASHSV030000311">
    <property type="protein sequence ID" value="CAJ2659225.1"/>
    <property type="molecule type" value="Genomic_DNA"/>
</dbReference>